<name>A0A8J4RL61_9ROSI</name>
<feature type="compositionally biased region" description="Basic and acidic residues" evidence="2">
    <location>
        <begin position="162"/>
        <end position="171"/>
    </location>
</feature>
<dbReference type="AlphaFoldDB" id="A0A8J4RL61"/>
<dbReference type="Gene3D" id="1.10.30.10">
    <property type="entry name" value="High mobility group box domain"/>
    <property type="match status" value="1"/>
</dbReference>
<gene>
    <name evidence="4" type="ORF">CMV_009350</name>
</gene>
<dbReference type="GO" id="GO:0003677">
    <property type="term" value="F:DNA binding"/>
    <property type="evidence" value="ECO:0007669"/>
    <property type="project" value="UniProtKB-UniRule"/>
</dbReference>
<feature type="DNA-binding region" description="HMG box" evidence="1">
    <location>
        <begin position="59"/>
        <end position="126"/>
    </location>
</feature>
<dbReference type="CDD" id="cd22009">
    <property type="entry name" value="HMG-box_AtHMGB9-like"/>
    <property type="match status" value="1"/>
</dbReference>
<protein>
    <recommendedName>
        <fullName evidence="3">HMG box domain-containing protein</fullName>
    </recommendedName>
</protein>
<dbReference type="SUPFAM" id="SSF47095">
    <property type="entry name" value="HMG-box"/>
    <property type="match status" value="1"/>
</dbReference>
<dbReference type="PANTHER" id="PTHR46691">
    <property type="entry name" value="HIGH MOBILITY GROUP B PROTEIN 9"/>
    <property type="match status" value="1"/>
</dbReference>
<evidence type="ECO:0000313" key="4">
    <source>
        <dbReference type="EMBL" id="KAF3966557.1"/>
    </source>
</evidence>
<feature type="compositionally biased region" description="Acidic residues" evidence="2">
    <location>
        <begin position="239"/>
        <end position="252"/>
    </location>
</feature>
<evidence type="ECO:0000256" key="2">
    <source>
        <dbReference type="SAM" id="MobiDB-lite"/>
    </source>
</evidence>
<sequence>MKALHASQLLEQLKGNAIVPDSSTSIPDSNSAIVPYTSKRRHSGQRRRRNRRRGDPNYPKPNRSGYNFFFAEKHYKLKSLYPNREREFTKMIGESWSNLSAEERMVYQNIGLKDKERYKRELKEYKEKMISQTMELGTTRDEVKLTIGDVDSAIPKEVGSRFEIREPVKAPEEEEEEEDDRLRGEKKKKKMIGDVNSAIRNEVGSGFEIREPVKAPEEEEEEEDEESCESSSSIGVPNDSEEDDDDENDDVLSNEAQSNFKRGLR</sequence>
<feature type="compositionally biased region" description="Acidic residues" evidence="2">
    <location>
        <begin position="217"/>
        <end position="228"/>
    </location>
</feature>
<dbReference type="SMART" id="SM00398">
    <property type="entry name" value="HMG"/>
    <property type="match status" value="1"/>
</dbReference>
<dbReference type="PROSITE" id="PS50118">
    <property type="entry name" value="HMG_BOX_2"/>
    <property type="match status" value="1"/>
</dbReference>
<feature type="compositionally biased region" description="Polar residues" evidence="2">
    <location>
        <begin position="254"/>
        <end position="265"/>
    </location>
</feature>
<dbReference type="OrthoDB" id="338531at2759"/>
<proteinExistence type="predicted"/>
<dbReference type="InterPro" id="IPR009071">
    <property type="entry name" value="HMG_box_dom"/>
</dbReference>
<feature type="compositionally biased region" description="Basic residues" evidence="2">
    <location>
        <begin position="38"/>
        <end position="52"/>
    </location>
</feature>
<feature type="domain" description="HMG box" evidence="3">
    <location>
        <begin position="59"/>
        <end position="126"/>
    </location>
</feature>
<keyword evidence="1" id="KW-0539">Nucleus</keyword>
<accession>A0A8J4RL61</accession>
<evidence type="ECO:0000313" key="5">
    <source>
        <dbReference type="Proteomes" id="UP000737018"/>
    </source>
</evidence>
<dbReference type="EMBL" id="JRKL02001026">
    <property type="protein sequence ID" value="KAF3966557.1"/>
    <property type="molecule type" value="Genomic_DNA"/>
</dbReference>
<feature type="compositionally biased region" description="Polar residues" evidence="2">
    <location>
        <begin position="21"/>
        <end position="32"/>
    </location>
</feature>
<feature type="region of interest" description="Disordered" evidence="2">
    <location>
        <begin position="15"/>
        <end position="63"/>
    </location>
</feature>
<keyword evidence="5" id="KW-1185">Reference proteome</keyword>
<reference evidence="4" key="1">
    <citation type="submission" date="2020-03" db="EMBL/GenBank/DDBJ databases">
        <title>Castanea mollissima Vanexum genome sequencing.</title>
        <authorList>
            <person name="Staton M."/>
        </authorList>
    </citation>
    <scope>NUCLEOTIDE SEQUENCE</scope>
    <source>
        <tissue evidence="4">Leaf</tissue>
    </source>
</reference>
<feature type="region of interest" description="Disordered" evidence="2">
    <location>
        <begin position="162"/>
        <end position="265"/>
    </location>
</feature>
<comment type="caution">
    <text evidence="4">The sequence shown here is derived from an EMBL/GenBank/DDBJ whole genome shotgun (WGS) entry which is preliminary data.</text>
</comment>
<dbReference type="Pfam" id="PF00505">
    <property type="entry name" value="HMG_box"/>
    <property type="match status" value="1"/>
</dbReference>
<evidence type="ECO:0000256" key="1">
    <source>
        <dbReference type="PROSITE-ProRule" id="PRU00267"/>
    </source>
</evidence>
<dbReference type="Proteomes" id="UP000737018">
    <property type="component" value="Unassembled WGS sequence"/>
</dbReference>
<organism evidence="4 5">
    <name type="scientific">Castanea mollissima</name>
    <name type="common">Chinese chestnut</name>
    <dbReference type="NCBI Taxonomy" id="60419"/>
    <lineage>
        <taxon>Eukaryota</taxon>
        <taxon>Viridiplantae</taxon>
        <taxon>Streptophyta</taxon>
        <taxon>Embryophyta</taxon>
        <taxon>Tracheophyta</taxon>
        <taxon>Spermatophyta</taxon>
        <taxon>Magnoliopsida</taxon>
        <taxon>eudicotyledons</taxon>
        <taxon>Gunneridae</taxon>
        <taxon>Pentapetalae</taxon>
        <taxon>rosids</taxon>
        <taxon>fabids</taxon>
        <taxon>Fagales</taxon>
        <taxon>Fagaceae</taxon>
        <taxon>Castanea</taxon>
    </lineage>
</organism>
<dbReference type="InterPro" id="IPR036910">
    <property type="entry name" value="HMG_box_dom_sf"/>
</dbReference>
<evidence type="ECO:0000259" key="3">
    <source>
        <dbReference type="PROSITE" id="PS50118"/>
    </source>
</evidence>
<dbReference type="GO" id="GO:0005634">
    <property type="term" value="C:nucleus"/>
    <property type="evidence" value="ECO:0007669"/>
    <property type="project" value="UniProtKB-UniRule"/>
</dbReference>
<dbReference type="PANTHER" id="PTHR46691:SF1">
    <property type="entry name" value="AT-RICH INTERACTIVE DOMAIN-CONTAINING PROTEIN 2"/>
    <property type="match status" value="1"/>
</dbReference>
<keyword evidence="1" id="KW-0238">DNA-binding</keyword>